<dbReference type="AlphaFoldDB" id="A0A4S2MLJ6"/>
<dbReference type="Pfam" id="PF01490">
    <property type="entry name" value="Aa_trans"/>
    <property type="match status" value="1"/>
</dbReference>
<feature type="transmembrane region" description="Helical" evidence="7">
    <location>
        <begin position="384"/>
        <end position="405"/>
    </location>
</feature>
<dbReference type="InterPro" id="IPR013057">
    <property type="entry name" value="AA_transpt_TM"/>
</dbReference>
<feature type="compositionally biased region" description="Basic and acidic residues" evidence="6">
    <location>
        <begin position="121"/>
        <end position="130"/>
    </location>
</feature>
<feature type="transmembrane region" description="Helical" evidence="7">
    <location>
        <begin position="612"/>
        <end position="629"/>
    </location>
</feature>
<evidence type="ECO:0000256" key="4">
    <source>
        <dbReference type="ARBA" id="ARBA00022989"/>
    </source>
</evidence>
<feature type="region of interest" description="Disordered" evidence="6">
    <location>
        <begin position="1"/>
        <end position="164"/>
    </location>
</feature>
<organism evidence="9 10">
    <name type="scientific">Ascodesmis nigricans</name>
    <dbReference type="NCBI Taxonomy" id="341454"/>
    <lineage>
        <taxon>Eukaryota</taxon>
        <taxon>Fungi</taxon>
        <taxon>Dikarya</taxon>
        <taxon>Ascomycota</taxon>
        <taxon>Pezizomycotina</taxon>
        <taxon>Pezizomycetes</taxon>
        <taxon>Pezizales</taxon>
        <taxon>Ascodesmidaceae</taxon>
        <taxon>Ascodesmis</taxon>
    </lineage>
</organism>
<evidence type="ECO:0000256" key="2">
    <source>
        <dbReference type="ARBA" id="ARBA00008066"/>
    </source>
</evidence>
<dbReference type="STRING" id="341454.A0A4S2MLJ6"/>
<feature type="compositionally biased region" description="Polar residues" evidence="6">
    <location>
        <begin position="1"/>
        <end position="28"/>
    </location>
</feature>
<dbReference type="PANTHER" id="PTHR22950">
    <property type="entry name" value="AMINO ACID TRANSPORTER"/>
    <property type="match status" value="1"/>
</dbReference>
<evidence type="ECO:0000256" key="1">
    <source>
        <dbReference type="ARBA" id="ARBA00004141"/>
    </source>
</evidence>
<sequence>MSTDPPESVASTSRSIPRSGSPSLQQATLRLGTPVQASAFPASPAAEASSSFASTPIVGPGNPPGALNNFPGGNSPPRYGTPPRFNVSGTPPRFATPIGGSSQLHSDRAPSINYGSFDSRQPFEDPEVVRRHLVNPDDNDGSDAGDSGADTPNPNTEFSSLQLQGGDITRPIYRYVEQNAPSDGGGPGRARSQSFYMPRPAPDDETEDINQIKTIGGFRRDFLRRKGLENDALGTQDNRNGFFTRNFIEFLTLHGHFAGEDLEDEEGWEEAIEDVEEGEREMGEQAALLGQQRPPAKKKHTKIATGTAGSGKAVLLLLKSFVGTGVLFLPKAYLNGGMLFSNLVLLAVSLLSFYCFVLLVRTRLKVIGGFGDIGETLYGPKMRYLILSSIVVSQIGFAAAYIVFTSENLQAFVLAVTNNTKHIDVKYFILLQCLIFLPFSMIRDMAKLSASALVADFFIVLGLVYLYYYDIFTLSTHGIADIKAFNPADWTLFIGTAIFTFEGIGLIIPIQETMKHPEKFPKVLAQVMVVITFIFLSMGALCYAAFGSNTQTVVILNLPQDSKFVNAVQFLYSLAILLSTPLQLFPAIRVMETGIFPKSGKFNWKVKWEKNLFRFAVVISTALISWGGADDLDKFVALIGSFACIPLVYIYPPMLYMRAYPGKERGRLIALIVFGAVVMVYTTVLTVVKWGDSGN</sequence>
<gene>
    <name evidence="9" type="ORF">EX30DRAFT_310631</name>
</gene>
<name>A0A4S2MLJ6_9PEZI</name>
<evidence type="ECO:0000256" key="5">
    <source>
        <dbReference type="ARBA" id="ARBA00023136"/>
    </source>
</evidence>
<comment type="subcellular location">
    <subcellularLocation>
        <location evidence="1">Membrane</location>
        <topology evidence="1">Multi-pass membrane protein</topology>
    </subcellularLocation>
</comment>
<accession>A0A4S2MLJ6</accession>
<dbReference type="Proteomes" id="UP000298138">
    <property type="component" value="Unassembled WGS sequence"/>
</dbReference>
<feature type="region of interest" description="Disordered" evidence="6">
    <location>
        <begin position="177"/>
        <end position="207"/>
    </location>
</feature>
<evidence type="ECO:0000259" key="8">
    <source>
        <dbReference type="Pfam" id="PF01490"/>
    </source>
</evidence>
<keyword evidence="10" id="KW-1185">Reference proteome</keyword>
<dbReference type="InParanoid" id="A0A4S2MLJ6"/>
<feature type="transmembrane region" description="Helical" evidence="7">
    <location>
        <begin position="449"/>
        <end position="468"/>
    </location>
</feature>
<keyword evidence="5 7" id="KW-0472">Membrane</keyword>
<feature type="transmembrane region" description="Helical" evidence="7">
    <location>
        <begin position="488"/>
        <end position="511"/>
    </location>
</feature>
<evidence type="ECO:0000313" key="9">
    <source>
        <dbReference type="EMBL" id="TGZ77921.1"/>
    </source>
</evidence>
<feature type="transmembrane region" description="Helical" evidence="7">
    <location>
        <begin position="668"/>
        <end position="688"/>
    </location>
</feature>
<protein>
    <recommendedName>
        <fullName evidence="8">Amino acid transporter transmembrane domain-containing protein</fullName>
    </recommendedName>
</protein>
<keyword evidence="3 7" id="KW-0812">Transmembrane</keyword>
<feature type="transmembrane region" description="Helical" evidence="7">
    <location>
        <begin position="339"/>
        <end position="360"/>
    </location>
</feature>
<feature type="compositionally biased region" description="Low complexity" evidence="6">
    <location>
        <begin position="37"/>
        <end position="54"/>
    </location>
</feature>
<evidence type="ECO:0000256" key="3">
    <source>
        <dbReference type="ARBA" id="ARBA00022692"/>
    </source>
</evidence>
<comment type="similarity">
    <text evidence="2">Belongs to the amino acid/polyamine transporter 2 family.</text>
</comment>
<evidence type="ECO:0000256" key="6">
    <source>
        <dbReference type="SAM" id="MobiDB-lite"/>
    </source>
</evidence>
<feature type="compositionally biased region" description="Polar residues" evidence="6">
    <location>
        <begin position="152"/>
        <end position="163"/>
    </location>
</feature>
<reference evidence="9 10" key="1">
    <citation type="submission" date="2019-04" db="EMBL/GenBank/DDBJ databases">
        <title>Comparative genomics and transcriptomics to analyze fruiting body development in filamentous ascomycetes.</title>
        <authorList>
            <consortium name="DOE Joint Genome Institute"/>
            <person name="Lutkenhaus R."/>
            <person name="Traeger S."/>
            <person name="Breuer J."/>
            <person name="Kuo A."/>
            <person name="Lipzen A."/>
            <person name="Pangilinan J."/>
            <person name="Dilworth D."/>
            <person name="Sandor L."/>
            <person name="Poggeler S."/>
            <person name="Barry K."/>
            <person name="Grigoriev I.V."/>
            <person name="Nowrousian M."/>
        </authorList>
    </citation>
    <scope>NUCLEOTIDE SEQUENCE [LARGE SCALE GENOMIC DNA]</scope>
    <source>
        <strain evidence="9 10">CBS 389.68</strain>
    </source>
</reference>
<feature type="domain" description="Amino acid transporter transmembrane" evidence="8">
    <location>
        <begin position="309"/>
        <end position="686"/>
    </location>
</feature>
<feature type="transmembrane region" description="Helical" evidence="7">
    <location>
        <begin position="566"/>
        <end position="591"/>
    </location>
</feature>
<feature type="transmembrane region" description="Helical" evidence="7">
    <location>
        <begin position="635"/>
        <end position="656"/>
    </location>
</feature>
<dbReference type="GO" id="GO:0005774">
    <property type="term" value="C:vacuolar membrane"/>
    <property type="evidence" value="ECO:0007669"/>
    <property type="project" value="TreeGrafter"/>
</dbReference>
<dbReference type="PANTHER" id="PTHR22950:SF666">
    <property type="entry name" value="VACUOLAR AMINO ACID TRANSPORTER 4"/>
    <property type="match status" value="1"/>
</dbReference>
<feature type="transmembrane region" description="Helical" evidence="7">
    <location>
        <begin position="523"/>
        <end position="546"/>
    </location>
</feature>
<feature type="transmembrane region" description="Helical" evidence="7">
    <location>
        <begin position="425"/>
        <end position="442"/>
    </location>
</feature>
<dbReference type="OrthoDB" id="1684102at2759"/>
<evidence type="ECO:0000313" key="10">
    <source>
        <dbReference type="Proteomes" id="UP000298138"/>
    </source>
</evidence>
<dbReference type="EMBL" id="ML220147">
    <property type="protein sequence ID" value="TGZ77921.1"/>
    <property type="molecule type" value="Genomic_DNA"/>
</dbReference>
<dbReference type="FunCoup" id="A0A4S2MLJ6">
    <property type="interactions" value="520"/>
</dbReference>
<keyword evidence="4 7" id="KW-1133">Transmembrane helix</keyword>
<evidence type="ECO:0000256" key="7">
    <source>
        <dbReference type="SAM" id="Phobius"/>
    </source>
</evidence>
<dbReference type="GO" id="GO:0005302">
    <property type="term" value="F:L-tyrosine transmembrane transporter activity"/>
    <property type="evidence" value="ECO:0007669"/>
    <property type="project" value="TreeGrafter"/>
</dbReference>
<proteinExistence type="inferred from homology"/>